<evidence type="ECO:0000256" key="1">
    <source>
        <dbReference type="ARBA" id="ARBA00004141"/>
    </source>
</evidence>
<keyword evidence="9" id="KW-1185">Reference proteome</keyword>
<evidence type="ECO:0000256" key="7">
    <source>
        <dbReference type="SAM" id="SignalP"/>
    </source>
</evidence>
<keyword evidence="2 6" id="KW-0812">Transmembrane</keyword>
<name>A0A9P6KN61_9PLEO</name>
<dbReference type="InterPro" id="IPR003689">
    <property type="entry name" value="ZIP"/>
</dbReference>
<evidence type="ECO:0000256" key="6">
    <source>
        <dbReference type="SAM" id="Phobius"/>
    </source>
</evidence>
<keyword evidence="4 6" id="KW-0472">Membrane</keyword>
<feature type="signal peptide" evidence="7">
    <location>
        <begin position="1"/>
        <end position="22"/>
    </location>
</feature>
<evidence type="ECO:0000256" key="4">
    <source>
        <dbReference type="ARBA" id="ARBA00023136"/>
    </source>
</evidence>
<proteinExistence type="predicted"/>
<dbReference type="OrthoDB" id="448280at2759"/>
<organism evidence="8 9">
    <name type="scientific">Paraphaeosphaeria minitans</name>
    <dbReference type="NCBI Taxonomy" id="565426"/>
    <lineage>
        <taxon>Eukaryota</taxon>
        <taxon>Fungi</taxon>
        <taxon>Dikarya</taxon>
        <taxon>Ascomycota</taxon>
        <taxon>Pezizomycotina</taxon>
        <taxon>Dothideomycetes</taxon>
        <taxon>Pleosporomycetidae</taxon>
        <taxon>Pleosporales</taxon>
        <taxon>Massarineae</taxon>
        <taxon>Didymosphaeriaceae</taxon>
        <taxon>Paraphaeosphaeria</taxon>
    </lineage>
</organism>
<feature type="transmembrane region" description="Helical" evidence="6">
    <location>
        <begin position="237"/>
        <end position="256"/>
    </location>
</feature>
<dbReference type="PANTHER" id="PTHR11040">
    <property type="entry name" value="ZINC/IRON TRANSPORTER"/>
    <property type="match status" value="1"/>
</dbReference>
<protein>
    <submittedName>
        <fullName evidence="8">ZIP zinc transporter</fullName>
    </submittedName>
</protein>
<feature type="chain" id="PRO_5040234770" evidence="7">
    <location>
        <begin position="23"/>
        <end position="506"/>
    </location>
</feature>
<evidence type="ECO:0000313" key="9">
    <source>
        <dbReference type="Proteomes" id="UP000756921"/>
    </source>
</evidence>
<evidence type="ECO:0000256" key="2">
    <source>
        <dbReference type="ARBA" id="ARBA00022692"/>
    </source>
</evidence>
<feature type="transmembrane region" description="Helical" evidence="6">
    <location>
        <begin position="476"/>
        <end position="502"/>
    </location>
</feature>
<feature type="transmembrane region" description="Helical" evidence="6">
    <location>
        <begin position="162"/>
        <end position="183"/>
    </location>
</feature>
<dbReference type="GO" id="GO:0005385">
    <property type="term" value="F:zinc ion transmembrane transporter activity"/>
    <property type="evidence" value="ECO:0007669"/>
    <property type="project" value="TreeGrafter"/>
</dbReference>
<feature type="transmembrane region" description="Helical" evidence="6">
    <location>
        <begin position="414"/>
        <end position="433"/>
    </location>
</feature>
<keyword evidence="7" id="KW-0732">Signal</keyword>
<feature type="transmembrane region" description="Helical" evidence="6">
    <location>
        <begin position="351"/>
        <end position="371"/>
    </location>
</feature>
<dbReference type="EMBL" id="WJXW01000010">
    <property type="protein sequence ID" value="KAF9732697.1"/>
    <property type="molecule type" value="Genomic_DNA"/>
</dbReference>
<accession>A0A9P6KN61</accession>
<feature type="transmembrane region" description="Helical" evidence="6">
    <location>
        <begin position="377"/>
        <end position="402"/>
    </location>
</feature>
<reference evidence="8" key="1">
    <citation type="journal article" date="2020" name="Mol. Plant Microbe Interact.">
        <title>Genome Sequence of the Biocontrol Agent Coniothyrium minitans strain Conio (IMI 134523).</title>
        <authorList>
            <person name="Patel D."/>
            <person name="Shittu T.A."/>
            <person name="Baroncelli R."/>
            <person name="Muthumeenakshi S."/>
            <person name="Osborne T.H."/>
            <person name="Janganan T.K."/>
            <person name="Sreenivasaprasad S."/>
        </authorList>
    </citation>
    <scope>NUCLEOTIDE SEQUENCE</scope>
    <source>
        <strain evidence="8">Conio</strain>
    </source>
</reference>
<evidence type="ECO:0000256" key="5">
    <source>
        <dbReference type="SAM" id="MobiDB-lite"/>
    </source>
</evidence>
<comment type="caution">
    <text evidence="8">The sequence shown here is derived from an EMBL/GenBank/DDBJ whole genome shotgun (WGS) entry which is preliminary data.</text>
</comment>
<sequence>MISGTKIAASAALILLFASVAAQITTLKPTATSAAVPSITAVSDCHAHSTVQYCVAGTAEYEVVGPTATEEFEAQYTDCHSHGSSTYCVNSAGDDVQILVEGAENTESEEEHAHEHEGESEGGANEGVHCHEHAGIPHCTGGSESEAAPTCQRIDREYNKPLRIGLLFVILVTGGLGAFGPIIMTRFTRMSQRSLILVAAKQFGTGVIISTAFVHLFTHADLMFGNECIGELPYEATTASIFMAGLFLSFLVDYISKRFLLWRQLKRSGGQDAEATAAPNADAKTASPANSALIPTHSHSEHVDLHSDAEATAAPNADAKTASPANSALIPTHSHSEHVDLHSDADAKVNVLVLEAGIIFHSLLIGITLVVSGDAFFITLFVVILFHQMFEGLALGTCIAGLPDQTASTLVKCLMAGGFTLVTPVGMAIGIGVLDRFNGSDPSTLIAIGTLDALSAGILAWVGIHEMLARDWLHGGLVTAGLLRTSVAMFFLIAGLVLMSVLGKWA</sequence>
<feature type="transmembrane region" description="Helical" evidence="6">
    <location>
        <begin position="195"/>
        <end position="217"/>
    </location>
</feature>
<evidence type="ECO:0000313" key="8">
    <source>
        <dbReference type="EMBL" id="KAF9732697.1"/>
    </source>
</evidence>
<dbReference type="Proteomes" id="UP000756921">
    <property type="component" value="Unassembled WGS sequence"/>
</dbReference>
<dbReference type="Pfam" id="PF02535">
    <property type="entry name" value="Zip"/>
    <property type="match status" value="1"/>
</dbReference>
<dbReference type="GO" id="GO:0005886">
    <property type="term" value="C:plasma membrane"/>
    <property type="evidence" value="ECO:0007669"/>
    <property type="project" value="TreeGrafter"/>
</dbReference>
<feature type="region of interest" description="Disordered" evidence="5">
    <location>
        <begin position="104"/>
        <end position="129"/>
    </location>
</feature>
<gene>
    <name evidence="8" type="ORF">PMIN01_09555</name>
</gene>
<comment type="subcellular location">
    <subcellularLocation>
        <location evidence="1">Membrane</location>
        <topology evidence="1">Multi-pass membrane protein</topology>
    </subcellularLocation>
</comment>
<dbReference type="AlphaFoldDB" id="A0A9P6KN61"/>
<feature type="transmembrane region" description="Helical" evidence="6">
    <location>
        <begin position="445"/>
        <end position="464"/>
    </location>
</feature>
<evidence type="ECO:0000256" key="3">
    <source>
        <dbReference type="ARBA" id="ARBA00022989"/>
    </source>
</evidence>
<dbReference type="PANTHER" id="PTHR11040:SF44">
    <property type="entry name" value="PROTEIN ZNTC-RELATED"/>
    <property type="match status" value="1"/>
</dbReference>
<keyword evidence="3 6" id="KW-1133">Transmembrane helix</keyword>